<organism evidence="1 2">
    <name type="scientific">Phytohabitans aurantiacus</name>
    <dbReference type="NCBI Taxonomy" id="3016789"/>
    <lineage>
        <taxon>Bacteria</taxon>
        <taxon>Bacillati</taxon>
        <taxon>Actinomycetota</taxon>
        <taxon>Actinomycetes</taxon>
        <taxon>Micromonosporales</taxon>
        <taxon>Micromonosporaceae</taxon>
    </lineage>
</organism>
<keyword evidence="2" id="KW-1185">Reference proteome</keyword>
<evidence type="ECO:0000313" key="1">
    <source>
        <dbReference type="EMBL" id="GLI00947.1"/>
    </source>
</evidence>
<dbReference type="Proteomes" id="UP001144280">
    <property type="component" value="Unassembled WGS sequence"/>
</dbReference>
<evidence type="ECO:0000313" key="2">
    <source>
        <dbReference type="Proteomes" id="UP001144280"/>
    </source>
</evidence>
<reference evidence="1" key="1">
    <citation type="submission" date="2022-12" db="EMBL/GenBank/DDBJ databases">
        <title>New Phytohabitans aurantiacus sp. RD004123 nov., an actinomycete isolated from soil.</title>
        <authorList>
            <person name="Triningsih D.W."/>
            <person name="Harunari E."/>
            <person name="Igarashi Y."/>
        </authorList>
    </citation>
    <scope>NUCLEOTIDE SEQUENCE</scope>
    <source>
        <strain evidence="1">RD004123</strain>
    </source>
</reference>
<gene>
    <name evidence="1" type="ORF">Pa4123_62230</name>
</gene>
<dbReference type="EMBL" id="BSDI01000038">
    <property type="protein sequence ID" value="GLI00947.1"/>
    <property type="molecule type" value="Genomic_DNA"/>
</dbReference>
<comment type="caution">
    <text evidence="1">The sequence shown here is derived from an EMBL/GenBank/DDBJ whole genome shotgun (WGS) entry which is preliminary data.</text>
</comment>
<proteinExistence type="predicted"/>
<sequence>MGARAFDQAECQARIPALTSLATASVTSSLALSPPSIMHRHSGRLWVMTISLLTRYRLDRWQLLICAATPATSRLNLVGAAVAAAVQAVGIPRRSSQRRRTGPMILAPESLAAGPDGATL</sequence>
<protein>
    <submittedName>
        <fullName evidence="1">Uncharacterized protein</fullName>
    </submittedName>
</protein>
<accession>A0ABQ5R2D9</accession>
<name>A0ABQ5R2D9_9ACTN</name>